<gene>
    <name evidence="1" type="ORF">Q4Q50_16570</name>
</gene>
<evidence type="ECO:0000313" key="2">
    <source>
        <dbReference type="Proteomes" id="UP001249505"/>
    </source>
</evidence>
<evidence type="ECO:0000313" key="1">
    <source>
        <dbReference type="EMBL" id="MDT3281890.1"/>
    </source>
</evidence>
<reference evidence="1 2" key="1">
    <citation type="submission" date="2023-07" db="EMBL/GenBank/DDBJ databases">
        <title>Novel Shewanella species isolated from Baltic Sea sediments.</title>
        <authorList>
            <person name="Martin-Rodriguez A.J."/>
        </authorList>
    </citation>
    <scope>NUCLEOTIDE SEQUENCE [LARGE SCALE GENOMIC DNA]</scope>
    <source>
        <strain evidence="1 2">SP2S1-2</strain>
    </source>
</reference>
<organism evidence="1 2">
    <name type="scientific">Shewanella scandinavica</name>
    <dbReference type="NCBI Taxonomy" id="3063538"/>
    <lineage>
        <taxon>Bacteria</taxon>
        <taxon>Pseudomonadati</taxon>
        <taxon>Pseudomonadota</taxon>
        <taxon>Gammaproteobacteria</taxon>
        <taxon>Alteromonadales</taxon>
        <taxon>Shewanellaceae</taxon>
        <taxon>Shewanella</taxon>
    </lineage>
</organism>
<name>A0ABU3G2L5_9GAMM</name>
<comment type="caution">
    <text evidence="1">The sequence shown here is derived from an EMBL/GenBank/DDBJ whole genome shotgun (WGS) entry which is preliminary data.</text>
</comment>
<sequence>MDVHFEQIEKALSQNLYYLALHSVLALPSICGAMESENGKDSGNKYRAWFDAWVSQKYYHPPMGKITVTGGVCYSFRNGMLHQGRNNHKDLSFSKITFTEPGSPISIHNGVMNDVLCLDLERFCNDVIDGARAWLDSVKDEENFKNNYSHYMQRYPNGISPVGQGFPMIG</sequence>
<accession>A0ABU3G2L5</accession>
<dbReference type="Proteomes" id="UP001249505">
    <property type="component" value="Unassembled WGS sequence"/>
</dbReference>
<proteinExistence type="predicted"/>
<dbReference type="EMBL" id="JAUOES010000020">
    <property type="protein sequence ID" value="MDT3281890.1"/>
    <property type="molecule type" value="Genomic_DNA"/>
</dbReference>
<keyword evidence="2" id="KW-1185">Reference proteome</keyword>
<protein>
    <submittedName>
        <fullName evidence="1">Uncharacterized protein</fullName>
    </submittedName>
</protein>
<dbReference type="RefSeq" id="WP_311900294.1">
    <property type="nucleotide sequence ID" value="NZ_JAUOES010000020.1"/>
</dbReference>